<protein>
    <submittedName>
        <fullName evidence="2">Uncharacterized protein</fullName>
    </submittedName>
</protein>
<sequence>MPSLIGPHPDMNSHDYDRGGPAQINGINGGFDYSRDDFGSDSVKLSSEQGRDSLSVSITLATAHRIRYMCPSRGDQIHGTASRKSNQSSDYELVGHLNGAALSGGEEEDFGLKHIHCVDLFTFTKTLGAPFTLD</sequence>
<feature type="region of interest" description="Disordered" evidence="1">
    <location>
        <begin position="1"/>
        <end position="22"/>
    </location>
</feature>
<dbReference type="AlphaFoldDB" id="A0AAE0YLW6"/>
<reference evidence="2" key="1">
    <citation type="journal article" date="2023" name="G3 (Bethesda)">
        <title>A reference genome for the long-term kleptoplast-retaining sea slug Elysia crispata morphotype clarki.</title>
        <authorList>
            <person name="Eastman K.E."/>
            <person name="Pendleton A.L."/>
            <person name="Shaikh M.A."/>
            <person name="Suttiyut T."/>
            <person name="Ogas R."/>
            <person name="Tomko P."/>
            <person name="Gavelis G."/>
            <person name="Widhalm J.R."/>
            <person name="Wisecaver J.H."/>
        </authorList>
    </citation>
    <scope>NUCLEOTIDE SEQUENCE</scope>
    <source>
        <strain evidence="2">ECLA1</strain>
    </source>
</reference>
<dbReference type="Proteomes" id="UP001283361">
    <property type="component" value="Unassembled WGS sequence"/>
</dbReference>
<gene>
    <name evidence="2" type="ORF">RRG08_029810</name>
</gene>
<name>A0AAE0YLW6_9GAST</name>
<accession>A0AAE0YLW6</accession>
<dbReference type="EMBL" id="JAWDGP010005843">
    <property type="protein sequence ID" value="KAK3750889.1"/>
    <property type="molecule type" value="Genomic_DNA"/>
</dbReference>
<comment type="caution">
    <text evidence="2">The sequence shown here is derived from an EMBL/GenBank/DDBJ whole genome shotgun (WGS) entry which is preliminary data.</text>
</comment>
<evidence type="ECO:0000256" key="1">
    <source>
        <dbReference type="SAM" id="MobiDB-lite"/>
    </source>
</evidence>
<proteinExistence type="predicted"/>
<organism evidence="2 3">
    <name type="scientific">Elysia crispata</name>
    <name type="common">lettuce slug</name>
    <dbReference type="NCBI Taxonomy" id="231223"/>
    <lineage>
        <taxon>Eukaryota</taxon>
        <taxon>Metazoa</taxon>
        <taxon>Spiralia</taxon>
        <taxon>Lophotrochozoa</taxon>
        <taxon>Mollusca</taxon>
        <taxon>Gastropoda</taxon>
        <taxon>Heterobranchia</taxon>
        <taxon>Euthyneura</taxon>
        <taxon>Panpulmonata</taxon>
        <taxon>Sacoglossa</taxon>
        <taxon>Placobranchoidea</taxon>
        <taxon>Plakobranchidae</taxon>
        <taxon>Elysia</taxon>
    </lineage>
</organism>
<keyword evidence="3" id="KW-1185">Reference proteome</keyword>
<evidence type="ECO:0000313" key="2">
    <source>
        <dbReference type="EMBL" id="KAK3750889.1"/>
    </source>
</evidence>
<evidence type="ECO:0000313" key="3">
    <source>
        <dbReference type="Proteomes" id="UP001283361"/>
    </source>
</evidence>